<dbReference type="AlphaFoldDB" id="J3LXM2"/>
<feature type="region of interest" description="Disordered" evidence="1">
    <location>
        <begin position="60"/>
        <end position="83"/>
    </location>
</feature>
<keyword evidence="3" id="KW-1185">Reference proteome</keyword>
<evidence type="ECO:0000313" key="2">
    <source>
        <dbReference type="EnsemblPlants" id="OB04G18970.1"/>
    </source>
</evidence>
<organism evidence="2">
    <name type="scientific">Oryza brachyantha</name>
    <name type="common">malo sina</name>
    <dbReference type="NCBI Taxonomy" id="4533"/>
    <lineage>
        <taxon>Eukaryota</taxon>
        <taxon>Viridiplantae</taxon>
        <taxon>Streptophyta</taxon>
        <taxon>Embryophyta</taxon>
        <taxon>Tracheophyta</taxon>
        <taxon>Spermatophyta</taxon>
        <taxon>Magnoliopsida</taxon>
        <taxon>Liliopsida</taxon>
        <taxon>Poales</taxon>
        <taxon>Poaceae</taxon>
        <taxon>BOP clade</taxon>
        <taxon>Oryzoideae</taxon>
        <taxon>Oryzeae</taxon>
        <taxon>Oryzinae</taxon>
        <taxon>Oryza</taxon>
    </lineage>
</organism>
<proteinExistence type="predicted"/>
<name>J3LXM2_ORYBR</name>
<evidence type="ECO:0000313" key="3">
    <source>
        <dbReference type="Proteomes" id="UP000006038"/>
    </source>
</evidence>
<dbReference type="HOGENOM" id="CLU_2546262_0_0_1"/>
<dbReference type="EnsemblPlants" id="OB04G18970.1">
    <property type="protein sequence ID" value="OB04G18970.1"/>
    <property type="gene ID" value="OB04G18970"/>
</dbReference>
<accession>J3LXM2</accession>
<sequence length="83" mass="9319">MLLPLTIMGKNCVYIYVATSETLKIKPPKLAPSPAAFLLGNLWSSKIPARRAKRNIYDSKHREEQGHFGSRDQSVEADLHIAK</sequence>
<reference evidence="2" key="2">
    <citation type="submission" date="2013-04" db="UniProtKB">
        <authorList>
            <consortium name="EnsemblPlants"/>
        </authorList>
    </citation>
    <scope>IDENTIFICATION</scope>
</reference>
<dbReference type="Proteomes" id="UP000006038">
    <property type="component" value="Chromosome 4"/>
</dbReference>
<evidence type="ECO:0000256" key="1">
    <source>
        <dbReference type="SAM" id="MobiDB-lite"/>
    </source>
</evidence>
<reference evidence="2" key="1">
    <citation type="journal article" date="2013" name="Nat. Commun.">
        <title>Whole-genome sequencing of Oryza brachyantha reveals mechanisms underlying Oryza genome evolution.</title>
        <authorList>
            <person name="Chen J."/>
            <person name="Huang Q."/>
            <person name="Gao D."/>
            <person name="Wang J."/>
            <person name="Lang Y."/>
            <person name="Liu T."/>
            <person name="Li B."/>
            <person name="Bai Z."/>
            <person name="Luis Goicoechea J."/>
            <person name="Liang C."/>
            <person name="Chen C."/>
            <person name="Zhang W."/>
            <person name="Sun S."/>
            <person name="Liao Y."/>
            <person name="Zhang X."/>
            <person name="Yang L."/>
            <person name="Song C."/>
            <person name="Wang M."/>
            <person name="Shi J."/>
            <person name="Liu G."/>
            <person name="Liu J."/>
            <person name="Zhou H."/>
            <person name="Zhou W."/>
            <person name="Yu Q."/>
            <person name="An N."/>
            <person name="Chen Y."/>
            <person name="Cai Q."/>
            <person name="Wang B."/>
            <person name="Liu B."/>
            <person name="Min J."/>
            <person name="Huang Y."/>
            <person name="Wu H."/>
            <person name="Li Z."/>
            <person name="Zhang Y."/>
            <person name="Yin Y."/>
            <person name="Song W."/>
            <person name="Jiang J."/>
            <person name="Jackson S.A."/>
            <person name="Wing R.A."/>
            <person name="Wang J."/>
            <person name="Chen M."/>
        </authorList>
    </citation>
    <scope>NUCLEOTIDE SEQUENCE [LARGE SCALE GENOMIC DNA]</scope>
    <source>
        <strain evidence="2">cv. IRGC 101232</strain>
    </source>
</reference>
<protein>
    <submittedName>
        <fullName evidence="2">Uncharacterized protein</fullName>
    </submittedName>
</protein>
<dbReference type="Gramene" id="OB04G18970.1">
    <property type="protein sequence ID" value="OB04G18970.1"/>
    <property type="gene ID" value="OB04G18970"/>
</dbReference>